<feature type="compositionally biased region" description="Low complexity" evidence="1">
    <location>
        <begin position="66"/>
        <end position="79"/>
    </location>
</feature>
<evidence type="ECO:0000256" key="1">
    <source>
        <dbReference type="SAM" id="MobiDB-lite"/>
    </source>
</evidence>
<dbReference type="Proteomes" id="UP001066276">
    <property type="component" value="Chromosome 10"/>
</dbReference>
<protein>
    <submittedName>
        <fullName evidence="2">Uncharacterized protein</fullName>
    </submittedName>
</protein>
<feature type="region of interest" description="Disordered" evidence="1">
    <location>
        <begin position="1"/>
        <end position="117"/>
    </location>
</feature>
<evidence type="ECO:0000313" key="3">
    <source>
        <dbReference type="Proteomes" id="UP001066276"/>
    </source>
</evidence>
<name>A0AAV7M5Q2_PLEWA</name>
<accession>A0AAV7M5Q2</accession>
<dbReference type="EMBL" id="JANPWB010000014">
    <property type="protein sequence ID" value="KAJ1098444.1"/>
    <property type="molecule type" value="Genomic_DNA"/>
</dbReference>
<reference evidence="2" key="1">
    <citation type="journal article" date="2022" name="bioRxiv">
        <title>Sequencing and chromosome-scale assembly of the giantPleurodeles waltlgenome.</title>
        <authorList>
            <person name="Brown T."/>
            <person name="Elewa A."/>
            <person name="Iarovenko S."/>
            <person name="Subramanian E."/>
            <person name="Araus A.J."/>
            <person name="Petzold A."/>
            <person name="Susuki M."/>
            <person name="Suzuki K.-i.T."/>
            <person name="Hayashi T."/>
            <person name="Toyoda A."/>
            <person name="Oliveira C."/>
            <person name="Osipova E."/>
            <person name="Leigh N.D."/>
            <person name="Simon A."/>
            <person name="Yun M.H."/>
        </authorList>
    </citation>
    <scope>NUCLEOTIDE SEQUENCE</scope>
    <source>
        <strain evidence="2">20211129_DDA</strain>
        <tissue evidence="2">Liver</tissue>
    </source>
</reference>
<gene>
    <name evidence="2" type="ORF">NDU88_003555</name>
</gene>
<organism evidence="2 3">
    <name type="scientific">Pleurodeles waltl</name>
    <name type="common">Iberian ribbed newt</name>
    <dbReference type="NCBI Taxonomy" id="8319"/>
    <lineage>
        <taxon>Eukaryota</taxon>
        <taxon>Metazoa</taxon>
        <taxon>Chordata</taxon>
        <taxon>Craniata</taxon>
        <taxon>Vertebrata</taxon>
        <taxon>Euteleostomi</taxon>
        <taxon>Amphibia</taxon>
        <taxon>Batrachia</taxon>
        <taxon>Caudata</taxon>
        <taxon>Salamandroidea</taxon>
        <taxon>Salamandridae</taxon>
        <taxon>Pleurodelinae</taxon>
        <taxon>Pleurodeles</taxon>
    </lineage>
</organism>
<sequence length="117" mass="12250">MMVAGSPKKTERTGPLTPRPQNPERRIACRRWGAEPIRGPGRAGAGTAFRPRQPDERRTNPDRRGPTGAAGAAPGATAPSNALDEGPSGRPHARTAALKMGESGSADRLPGARTPMH</sequence>
<comment type="caution">
    <text evidence="2">The sequence shown here is derived from an EMBL/GenBank/DDBJ whole genome shotgun (WGS) entry which is preliminary data.</text>
</comment>
<proteinExistence type="predicted"/>
<feature type="compositionally biased region" description="Basic and acidic residues" evidence="1">
    <location>
        <begin position="52"/>
        <end position="65"/>
    </location>
</feature>
<dbReference type="AlphaFoldDB" id="A0AAV7M5Q2"/>
<keyword evidence="3" id="KW-1185">Reference proteome</keyword>
<evidence type="ECO:0000313" key="2">
    <source>
        <dbReference type="EMBL" id="KAJ1098444.1"/>
    </source>
</evidence>